<gene>
    <name evidence="1" type="ORF">NM09_05150</name>
</gene>
<organism evidence="1 2">
    <name type="scientific">Vibrio caribbeanicus</name>
    <dbReference type="NCBI Taxonomy" id="701175"/>
    <lineage>
        <taxon>Bacteria</taxon>
        <taxon>Pseudomonadati</taxon>
        <taxon>Pseudomonadota</taxon>
        <taxon>Gammaproteobacteria</taxon>
        <taxon>Vibrionales</taxon>
        <taxon>Vibrionaceae</taxon>
        <taxon>Vibrio</taxon>
    </lineage>
</organism>
<reference evidence="1" key="1">
    <citation type="submission" date="2014-10" db="EMBL/GenBank/DDBJ databases">
        <title>Genome sequencing of Vibrio caribbeanicus T14.</title>
        <authorList>
            <person name="Chan K.-G."/>
            <person name="Mohamad N.I."/>
        </authorList>
    </citation>
    <scope>NUCLEOTIDE SEQUENCE</scope>
    <source>
        <strain evidence="1">T14</strain>
    </source>
</reference>
<protein>
    <submittedName>
        <fullName evidence="1">Uncharacterized protein</fullName>
    </submittedName>
</protein>
<keyword evidence="2" id="KW-1185">Reference proteome</keyword>
<evidence type="ECO:0000313" key="1">
    <source>
        <dbReference type="EMBL" id="KHD26133.1"/>
    </source>
</evidence>
<dbReference type="EMBL" id="JRWR01000003">
    <property type="protein sequence ID" value="KHD26133.1"/>
    <property type="molecule type" value="Genomic_DNA"/>
</dbReference>
<comment type="caution">
    <text evidence="1">The sequence shown here is derived from an EMBL/GenBank/DDBJ whole genome shotgun (WGS) entry which is preliminary data.</text>
</comment>
<proteinExistence type="predicted"/>
<name>A0ACC4P096_9VIBR</name>
<evidence type="ECO:0000313" key="2">
    <source>
        <dbReference type="Proteomes" id="UP000030421"/>
    </source>
</evidence>
<accession>A0ACC4P096</accession>
<sequence length="85" mass="9429">MFDYDYSAGTEIDTEVALVNAMEFDAVVHCMMQLNLEWDDATGSRRMISALILNTKLRGEHYANYNKALDGTGSEGTEPTGDDCE</sequence>
<dbReference type="Proteomes" id="UP000030421">
    <property type="component" value="Unassembled WGS sequence"/>
</dbReference>